<evidence type="ECO:0000256" key="2">
    <source>
        <dbReference type="ARBA" id="ARBA00023125"/>
    </source>
</evidence>
<protein>
    <submittedName>
        <fullName evidence="5">AraC family transcriptional regulator</fullName>
    </submittedName>
</protein>
<evidence type="ECO:0000259" key="4">
    <source>
        <dbReference type="PROSITE" id="PS01124"/>
    </source>
</evidence>
<gene>
    <name evidence="5" type="ORF">E1J06_13040</name>
</gene>
<organism evidence="5 6">
    <name type="scientific">Phocaeicola dorei</name>
    <dbReference type="NCBI Taxonomy" id="357276"/>
    <lineage>
        <taxon>Bacteria</taxon>
        <taxon>Pseudomonadati</taxon>
        <taxon>Bacteroidota</taxon>
        <taxon>Bacteroidia</taxon>
        <taxon>Bacteroidales</taxon>
        <taxon>Bacteroidaceae</taxon>
        <taxon>Phocaeicola</taxon>
    </lineage>
</organism>
<evidence type="ECO:0000313" key="6">
    <source>
        <dbReference type="Proteomes" id="UP000294834"/>
    </source>
</evidence>
<dbReference type="PROSITE" id="PS01124">
    <property type="entry name" value="HTH_ARAC_FAMILY_2"/>
    <property type="match status" value="1"/>
</dbReference>
<dbReference type="Pfam" id="PF12833">
    <property type="entry name" value="HTH_18"/>
    <property type="match status" value="1"/>
</dbReference>
<dbReference type="Proteomes" id="UP000294834">
    <property type="component" value="Unassembled WGS sequence"/>
</dbReference>
<dbReference type="SUPFAM" id="SSF46689">
    <property type="entry name" value="Homeodomain-like"/>
    <property type="match status" value="1"/>
</dbReference>
<dbReference type="PANTHER" id="PTHR43280:SF32">
    <property type="entry name" value="TRANSCRIPTIONAL REGULATORY PROTEIN"/>
    <property type="match status" value="1"/>
</dbReference>
<dbReference type="AlphaFoldDB" id="A0AAX2R517"/>
<dbReference type="GO" id="GO:0003700">
    <property type="term" value="F:DNA-binding transcription factor activity"/>
    <property type="evidence" value="ECO:0007669"/>
    <property type="project" value="InterPro"/>
</dbReference>
<reference evidence="5 6" key="1">
    <citation type="journal article" date="2019" name="Nat. Microbiol.">
        <title>Genomic variation and strain-specific functional adaptation in the human gut microbiome during early life.</title>
        <authorList>
            <person name="Vatanen T."/>
            <person name="Plichta D.R."/>
            <person name="Somani J."/>
            <person name="Munch P.C."/>
            <person name="Arthur T.D."/>
            <person name="Hall A.B."/>
            <person name="Rudolf S."/>
            <person name="Oakeley E.J."/>
            <person name="Ke X."/>
            <person name="Young R.A."/>
            <person name="Haiser H.J."/>
            <person name="Kolde R."/>
            <person name="Yassour M."/>
            <person name="Luopajarvi K."/>
            <person name="Siljander H."/>
            <person name="Virtanen S.M."/>
            <person name="Ilonen J."/>
            <person name="Uibo R."/>
            <person name="Tillmann V."/>
            <person name="Mokurov S."/>
            <person name="Dorshakova N."/>
            <person name="Porter J.A."/>
            <person name="McHardy A.C."/>
            <person name="Lahdesmaki H."/>
            <person name="Vlamakis H."/>
            <person name="Huttenhower C."/>
            <person name="Knip M."/>
            <person name="Xavier R.J."/>
        </authorList>
    </citation>
    <scope>NUCLEOTIDE SEQUENCE [LARGE SCALE GENOMIC DNA]</scope>
    <source>
        <strain evidence="5 6">RJX1052</strain>
    </source>
</reference>
<feature type="domain" description="HTH araC/xylS-type" evidence="4">
    <location>
        <begin position="188"/>
        <end position="286"/>
    </location>
</feature>
<keyword evidence="3" id="KW-0804">Transcription</keyword>
<dbReference type="InterPro" id="IPR009057">
    <property type="entry name" value="Homeodomain-like_sf"/>
</dbReference>
<keyword evidence="1" id="KW-0805">Transcription regulation</keyword>
<dbReference type="EMBL" id="SLTX01000001">
    <property type="protein sequence ID" value="TDB08231.1"/>
    <property type="molecule type" value="Genomic_DNA"/>
</dbReference>
<dbReference type="Gene3D" id="1.10.10.60">
    <property type="entry name" value="Homeodomain-like"/>
    <property type="match status" value="1"/>
</dbReference>
<dbReference type="SMART" id="SM00342">
    <property type="entry name" value="HTH_ARAC"/>
    <property type="match status" value="1"/>
</dbReference>
<dbReference type="PANTHER" id="PTHR43280">
    <property type="entry name" value="ARAC-FAMILY TRANSCRIPTIONAL REGULATOR"/>
    <property type="match status" value="1"/>
</dbReference>
<comment type="caution">
    <text evidence="5">The sequence shown here is derived from an EMBL/GenBank/DDBJ whole genome shotgun (WGS) entry which is preliminary data.</text>
</comment>
<proteinExistence type="predicted"/>
<evidence type="ECO:0000313" key="5">
    <source>
        <dbReference type="EMBL" id="TDB08231.1"/>
    </source>
</evidence>
<dbReference type="KEGG" id="bdh:GV66_20250"/>
<dbReference type="InterPro" id="IPR018060">
    <property type="entry name" value="HTH_AraC"/>
</dbReference>
<dbReference type="RefSeq" id="WP_038607210.1">
    <property type="nucleotide sequence ID" value="NZ_CP046427.1"/>
</dbReference>
<accession>A0AAX2R517</accession>
<evidence type="ECO:0000256" key="3">
    <source>
        <dbReference type="ARBA" id="ARBA00023163"/>
    </source>
</evidence>
<sequence>MKKIQELNIQTWPQKERRNASYFKEDFAIFEVSKASISNYPIKSKIYGFCLCLKGKSYGTIDLIPYELSKGKVSVNVPGQLITSDSVSEDFMGICILMSSRFVEGLGLPYDFGLYDAVKESPIISLSDKESEALHTYCKMVKELLEKQRLFQAETLKHLTCAHFYGLRAYLYQMPANKALSNNELLVKRFMNEVRKHYSKERKVSFYAEKLCVSSGYLSTVITNATGKNASEWIENFVILEAKTLLKSTNLTIQQVCDSLHFPSQSFFGKYFKRITGKSPKEYREDKG</sequence>
<name>A0AAX2R517_9BACT</name>
<dbReference type="GO" id="GO:0043565">
    <property type="term" value="F:sequence-specific DNA binding"/>
    <property type="evidence" value="ECO:0007669"/>
    <property type="project" value="InterPro"/>
</dbReference>
<keyword evidence="2" id="KW-0238">DNA-binding</keyword>
<evidence type="ECO:0000256" key="1">
    <source>
        <dbReference type="ARBA" id="ARBA00023015"/>
    </source>
</evidence>